<dbReference type="InterPro" id="IPR055445">
    <property type="entry name" value="ARM_ARMC5"/>
</dbReference>
<organism evidence="5 6">
    <name type="scientific">Ciona savignyi</name>
    <name type="common">Pacific transparent sea squirt</name>
    <dbReference type="NCBI Taxonomy" id="51511"/>
    <lineage>
        <taxon>Eukaryota</taxon>
        <taxon>Metazoa</taxon>
        <taxon>Chordata</taxon>
        <taxon>Tunicata</taxon>
        <taxon>Ascidiacea</taxon>
        <taxon>Phlebobranchia</taxon>
        <taxon>Cionidae</taxon>
        <taxon>Ciona</taxon>
    </lineage>
</organism>
<keyword evidence="1" id="KW-0677">Repeat</keyword>
<dbReference type="PANTHER" id="PTHR46618">
    <property type="entry name" value="ARMADILLO REPEAT-CONTAINING PROTEIN 3"/>
    <property type="match status" value="1"/>
</dbReference>
<dbReference type="InterPro" id="IPR000225">
    <property type="entry name" value="Armadillo"/>
</dbReference>
<evidence type="ECO:0008006" key="7">
    <source>
        <dbReference type="Google" id="ProtNLM"/>
    </source>
</evidence>
<dbReference type="Proteomes" id="UP000007875">
    <property type="component" value="Unassembled WGS sequence"/>
</dbReference>
<feature type="domain" description="ARMC5-like ARM-repeats" evidence="4">
    <location>
        <begin position="252"/>
        <end position="496"/>
    </location>
</feature>
<sequence length="864" mass="95333">MGKKVKKEVEAPPKDVFDPLNFESKKTGTVVLMLKSDEDEVLTKACEAIYKFADKCDENKLMLLELGAMESLTRLINHEERMVKRYACMAFGVMAGHADVRRYLRKTDAINSAIQLLGDEDDVCNEFASLFLSHMSNDFASKLSIGQSDGVEPLINLLASPDPDVQKNSLQAICNLVQDFQSRAAVRELGGIPPLLELLKSDYAIIQELGLNTLVAVTQDGDSRALVRENEGLELLVDFLGNKDYDDLHVHALAVLSNCLEDTESLDDIRSTGGMERLLAFATEASASPEVQANTARAISRAARNVENGKILHEQEVEKTLITMTGSESDMVRIAACQAIATLSNNLAAKDAFGKSEGIPPLINMLSAEEPSVREAATLALANLTLNNTNNSNEVLTAGGGEQLLTLLQYHKESVVVNAAACLINMAQDITVRLPRIYRGIIAMLTEPLRSKNPRVQSKIAQAVSTFAVGAEARAEMRKHGGLEPLIQLLSSGDADVRRNASCAVLMCCADPPTAAAISKLGGLEILQEINSSEQRRNNYSVTAFEKLLDSNLPAKYSLTGRLASHNIISDGFYDAGQLRPETKFLSLDELSKQEVNQKRPVILVNCKASDIVKTAQDDSSEKGSRVSSKASYTRSFPLLNDSNFIPRKKKDKEALLREEAERIRAEKEGLDLTQILRLNKEPKGSKMNENHQYGVRPKSLFWLCDGVYRPPVDTALQSYIDNVTKYILPMPSTREQIVALAQFVVEKMGGEIDRGKMSDFSWELHIAELKFDLKSNIIPIGKIQCGIHYHRALLYKVCPHNIGVPCSLVRGEYNRAWNEVTIAASLEKGAARYPPTRYIIDLIHETGRLIRTDSPEAVQYKSI</sequence>
<dbReference type="SUPFAM" id="SSF48371">
    <property type="entry name" value="ARM repeat"/>
    <property type="match status" value="2"/>
</dbReference>
<accession>H2YZ58</accession>
<dbReference type="Ensembl" id="ENSCSAVT00000010750.1">
    <property type="protein sequence ID" value="ENSCSAVP00000010620.1"/>
    <property type="gene ID" value="ENSCSAVG00000006251.1"/>
</dbReference>
<dbReference type="InParanoid" id="H2YZ58"/>
<dbReference type="eggNOG" id="KOG0167">
    <property type="taxonomic scope" value="Eukaryota"/>
</dbReference>
<evidence type="ECO:0000313" key="6">
    <source>
        <dbReference type="Proteomes" id="UP000007875"/>
    </source>
</evidence>
<dbReference type="SMART" id="SM00185">
    <property type="entry name" value="ARM"/>
    <property type="match status" value="8"/>
</dbReference>
<evidence type="ECO:0000256" key="1">
    <source>
        <dbReference type="ARBA" id="ARBA00022737"/>
    </source>
</evidence>
<protein>
    <recommendedName>
        <fullName evidence="7">Armadillo repeat-containing protein 3</fullName>
    </recommendedName>
</protein>
<dbReference type="PANTHER" id="PTHR46618:SF1">
    <property type="entry name" value="ARMADILLO REPEAT-CONTAINING PROTEIN 3"/>
    <property type="match status" value="1"/>
</dbReference>
<dbReference type="AlphaFoldDB" id="H2YZ58"/>
<dbReference type="InterPro" id="IPR055164">
    <property type="entry name" value="EDR1/CTR1/ARMC3-like_pept-like"/>
</dbReference>
<dbReference type="InterPro" id="IPR016024">
    <property type="entry name" value="ARM-type_fold"/>
</dbReference>
<dbReference type="PROSITE" id="PS50176">
    <property type="entry name" value="ARM_REPEAT"/>
    <property type="match status" value="2"/>
</dbReference>
<dbReference type="Gene3D" id="1.25.10.10">
    <property type="entry name" value="Leucine-rich Repeat Variant"/>
    <property type="match status" value="3"/>
</dbReference>
<reference evidence="6" key="1">
    <citation type="submission" date="2003-08" db="EMBL/GenBank/DDBJ databases">
        <authorList>
            <person name="Birren B."/>
            <person name="Nusbaum C."/>
            <person name="Abebe A."/>
            <person name="Abouelleil A."/>
            <person name="Adekoya E."/>
            <person name="Ait-zahra M."/>
            <person name="Allen N."/>
            <person name="Allen T."/>
            <person name="An P."/>
            <person name="Anderson M."/>
            <person name="Anderson S."/>
            <person name="Arachchi H."/>
            <person name="Armbruster J."/>
            <person name="Bachantsang P."/>
            <person name="Baldwin J."/>
            <person name="Barry A."/>
            <person name="Bayul T."/>
            <person name="Blitshsteyn B."/>
            <person name="Bloom T."/>
            <person name="Blye J."/>
            <person name="Boguslavskiy L."/>
            <person name="Borowsky M."/>
            <person name="Boukhgalter B."/>
            <person name="Brunache A."/>
            <person name="Butler J."/>
            <person name="Calixte N."/>
            <person name="Calvo S."/>
            <person name="Camarata J."/>
            <person name="Campo K."/>
            <person name="Chang J."/>
            <person name="Cheshatsang Y."/>
            <person name="Citroen M."/>
            <person name="Collymore A."/>
            <person name="Considine T."/>
            <person name="Cook A."/>
            <person name="Cooke P."/>
            <person name="Corum B."/>
            <person name="Cuomo C."/>
            <person name="David R."/>
            <person name="Dawoe T."/>
            <person name="Degray S."/>
            <person name="Dodge S."/>
            <person name="Dooley K."/>
            <person name="Dorje P."/>
            <person name="Dorjee K."/>
            <person name="Dorris L."/>
            <person name="Duffey N."/>
            <person name="Dupes A."/>
            <person name="Elkins T."/>
            <person name="Engels R."/>
            <person name="Erickson J."/>
            <person name="Farina A."/>
            <person name="Faro S."/>
            <person name="Ferreira P."/>
            <person name="Fischer H."/>
            <person name="Fitzgerald M."/>
            <person name="Foley K."/>
            <person name="Gage D."/>
            <person name="Galagan J."/>
            <person name="Gearin G."/>
            <person name="Gnerre S."/>
            <person name="Gnirke A."/>
            <person name="Goyette A."/>
            <person name="Graham J."/>
            <person name="Grandbois E."/>
            <person name="Gyaltsen K."/>
            <person name="Hafez N."/>
            <person name="Hagopian D."/>
            <person name="Hagos B."/>
            <person name="Hall J."/>
            <person name="Hatcher B."/>
            <person name="Heller A."/>
            <person name="Higgins H."/>
            <person name="Honan T."/>
            <person name="Horn A."/>
            <person name="Houde N."/>
            <person name="Hughes L."/>
            <person name="Hulme W."/>
            <person name="Husby E."/>
            <person name="Iliev I."/>
            <person name="Jaffe D."/>
            <person name="Jones C."/>
            <person name="Kamal M."/>
            <person name="Kamat A."/>
            <person name="Kamvysselis M."/>
            <person name="Karlsson E."/>
            <person name="Kells C."/>
            <person name="Kieu A."/>
            <person name="Kisner P."/>
            <person name="Kodira C."/>
            <person name="Kulbokas E."/>
            <person name="Labutti K."/>
            <person name="Lama D."/>
            <person name="Landers T."/>
            <person name="Leger J."/>
            <person name="Levine S."/>
            <person name="Lewis D."/>
            <person name="Lewis T."/>
            <person name="Lindblad-toh K."/>
            <person name="Liu X."/>
            <person name="Lokyitsang T."/>
            <person name="Lokyitsang Y."/>
            <person name="Lucien O."/>
            <person name="Lui A."/>
            <person name="Ma L.J."/>
            <person name="Mabbitt R."/>
            <person name="Macdonald J."/>
            <person name="Maclean C."/>
            <person name="Major J."/>
            <person name="Manning J."/>
            <person name="Marabella R."/>
            <person name="Maru K."/>
            <person name="Matthews C."/>
            <person name="Mauceli E."/>
            <person name="Mccarthy M."/>
            <person name="Mcdonough S."/>
            <person name="Mcghee T."/>
            <person name="Meldrim J."/>
            <person name="Meneus L."/>
            <person name="Mesirov J."/>
            <person name="Mihalev A."/>
            <person name="Mihova T."/>
            <person name="Mikkelsen T."/>
            <person name="Mlenga V."/>
            <person name="Moru K."/>
            <person name="Mozes J."/>
            <person name="Mulrain L."/>
            <person name="Munson G."/>
            <person name="Naylor J."/>
            <person name="Newes C."/>
            <person name="Nguyen C."/>
            <person name="Nguyen N."/>
            <person name="Nguyen T."/>
            <person name="Nicol R."/>
            <person name="Nielsen C."/>
            <person name="Nizzari M."/>
            <person name="Norbu C."/>
            <person name="Norbu N."/>
            <person name="O'donnell P."/>
            <person name="Okoawo O."/>
            <person name="O'leary S."/>
            <person name="Omotosho B."/>
            <person name="O'neill K."/>
            <person name="Osman S."/>
            <person name="Parker S."/>
            <person name="Perrin D."/>
            <person name="Phunkhang P."/>
            <person name="Piqani B."/>
            <person name="Purcell S."/>
            <person name="Rachupka T."/>
            <person name="Ramasamy U."/>
            <person name="Rameau R."/>
            <person name="Ray V."/>
            <person name="Raymond C."/>
            <person name="Retta R."/>
            <person name="Richardson S."/>
            <person name="Rise C."/>
            <person name="Rodriguez J."/>
            <person name="Rogers J."/>
            <person name="Rogov P."/>
            <person name="Rutman M."/>
            <person name="Schupbach R."/>
            <person name="Seaman C."/>
            <person name="Settipalli S."/>
            <person name="Sharpe T."/>
            <person name="Sheridan J."/>
            <person name="Sherpa N."/>
            <person name="Shi J."/>
            <person name="Smirnov S."/>
            <person name="Smith C."/>
            <person name="Sougnez C."/>
            <person name="Spencer B."/>
            <person name="Stalker J."/>
            <person name="Stange-thomann N."/>
            <person name="Stavropoulos S."/>
            <person name="Stetson K."/>
            <person name="Stone C."/>
            <person name="Stone S."/>
            <person name="Stubbs M."/>
            <person name="Talamas J."/>
            <person name="Tchuinga P."/>
            <person name="Tenzing P."/>
            <person name="Tesfaye S."/>
            <person name="Theodore J."/>
            <person name="Thoulutsang Y."/>
            <person name="Topham K."/>
            <person name="Towey S."/>
            <person name="Tsamla T."/>
            <person name="Tsomo N."/>
            <person name="Vallee D."/>
            <person name="Vassiliev H."/>
            <person name="Venkataraman V."/>
            <person name="Vinson J."/>
            <person name="Vo A."/>
            <person name="Wade C."/>
            <person name="Wang S."/>
            <person name="Wangchuk T."/>
            <person name="Wangdi T."/>
            <person name="Whittaker C."/>
            <person name="Wilkinson J."/>
            <person name="Wu Y."/>
            <person name="Wyman D."/>
            <person name="Yadav S."/>
            <person name="Yang S."/>
            <person name="Yang X."/>
            <person name="Yeager S."/>
            <person name="Yee E."/>
            <person name="Young G."/>
            <person name="Zainoun J."/>
            <person name="Zembeck L."/>
            <person name="Zimmer A."/>
            <person name="Zody M."/>
            <person name="Lander E."/>
        </authorList>
    </citation>
    <scope>NUCLEOTIDE SEQUENCE [LARGE SCALE GENOMIC DNA]</scope>
</reference>
<evidence type="ECO:0000259" key="3">
    <source>
        <dbReference type="Pfam" id="PF14381"/>
    </source>
</evidence>
<dbReference type="eggNOG" id="KOG4224">
    <property type="taxonomic scope" value="Eukaryota"/>
</dbReference>
<dbReference type="STRING" id="51511.ENSCSAVP00000010620"/>
<feature type="repeat" description="ARM" evidence="2">
    <location>
        <begin position="149"/>
        <end position="191"/>
    </location>
</feature>
<dbReference type="Pfam" id="PF14381">
    <property type="entry name" value="EDR1_CTR1_ARMC3_pept"/>
    <property type="match status" value="1"/>
</dbReference>
<dbReference type="OMA" id="LYPMQSR"/>
<dbReference type="GeneTree" id="ENSGT00940000157476"/>
<dbReference type="Pfam" id="PF24768">
    <property type="entry name" value="ARM_ARMC5"/>
    <property type="match status" value="1"/>
</dbReference>
<dbReference type="InterPro" id="IPR011989">
    <property type="entry name" value="ARM-like"/>
</dbReference>
<reference evidence="5" key="3">
    <citation type="submission" date="2025-09" db="UniProtKB">
        <authorList>
            <consortium name="Ensembl"/>
        </authorList>
    </citation>
    <scope>IDENTIFICATION</scope>
</reference>
<reference evidence="5" key="2">
    <citation type="submission" date="2025-08" db="UniProtKB">
        <authorList>
            <consortium name="Ensembl"/>
        </authorList>
    </citation>
    <scope>IDENTIFICATION</scope>
</reference>
<evidence type="ECO:0000313" key="5">
    <source>
        <dbReference type="Ensembl" id="ENSCSAVP00000010620.1"/>
    </source>
</evidence>
<name>H2YZ58_CIOSA</name>
<dbReference type="InterPro" id="IPR052441">
    <property type="entry name" value="Armadillo-Ser/Thr_Kinase"/>
</dbReference>
<feature type="domain" description="EDR1/CTR1/ARMC3-like peptidase-like" evidence="3">
    <location>
        <begin position="713"/>
        <end position="851"/>
    </location>
</feature>
<evidence type="ECO:0000259" key="4">
    <source>
        <dbReference type="Pfam" id="PF24768"/>
    </source>
</evidence>
<dbReference type="Pfam" id="PF00514">
    <property type="entry name" value="Arm"/>
    <property type="match status" value="1"/>
</dbReference>
<proteinExistence type="predicted"/>
<feature type="repeat" description="ARM" evidence="2">
    <location>
        <begin position="357"/>
        <end position="399"/>
    </location>
</feature>
<keyword evidence="6" id="KW-1185">Reference proteome</keyword>
<evidence type="ECO:0000256" key="2">
    <source>
        <dbReference type="PROSITE-ProRule" id="PRU00259"/>
    </source>
</evidence>